<dbReference type="EMBL" id="PQIB02000009">
    <property type="protein sequence ID" value="RLN00749.1"/>
    <property type="molecule type" value="Genomic_DNA"/>
</dbReference>
<protein>
    <recommendedName>
        <fullName evidence="1">F-box domain-containing protein</fullName>
    </recommendedName>
</protein>
<proteinExistence type="predicted"/>
<comment type="caution">
    <text evidence="2">The sequence shown here is derived from an EMBL/GenBank/DDBJ whole genome shotgun (WGS) entry which is preliminary data.</text>
</comment>
<dbReference type="PANTHER" id="PTHR34223">
    <property type="entry name" value="OS11G0201299 PROTEIN"/>
    <property type="match status" value="1"/>
</dbReference>
<evidence type="ECO:0000313" key="2">
    <source>
        <dbReference type="EMBL" id="RLN00749.1"/>
    </source>
</evidence>
<keyword evidence="3" id="KW-1185">Reference proteome</keyword>
<evidence type="ECO:0000259" key="1">
    <source>
        <dbReference type="Pfam" id="PF00646"/>
    </source>
</evidence>
<sequence length="218" mass="23029">MDGGVDRLSTLSDDLLRRILHFVPSKEAASTSVLSRLWGSLWRSSGAVNVAVQEAFARAAAAAFAAAEAPVTRLTLRMDTDDYTAIGQFLHRGRGWDTDVDVVGAVLSHHKARHVEDLRVTLANASDALVFLDREIGWSPGIHSLVSLPSSRPSACWTSPGATRAVGLAAAGDPTATVLLRAAQGSPGPGGRRAGARHRAPRVRLLHVASGLEIPPKI</sequence>
<evidence type="ECO:0000313" key="3">
    <source>
        <dbReference type="Proteomes" id="UP000275267"/>
    </source>
</evidence>
<reference evidence="3" key="1">
    <citation type="journal article" date="2019" name="Nat. Commun.">
        <title>The genome of broomcorn millet.</title>
        <authorList>
            <person name="Zou C."/>
            <person name="Miki D."/>
            <person name="Li D."/>
            <person name="Tang Q."/>
            <person name="Xiao L."/>
            <person name="Rajput S."/>
            <person name="Deng P."/>
            <person name="Jia W."/>
            <person name="Huang R."/>
            <person name="Zhang M."/>
            <person name="Sun Y."/>
            <person name="Hu J."/>
            <person name="Fu X."/>
            <person name="Schnable P.S."/>
            <person name="Li F."/>
            <person name="Zhang H."/>
            <person name="Feng B."/>
            <person name="Zhu X."/>
            <person name="Liu R."/>
            <person name="Schnable J.C."/>
            <person name="Zhu J.-K."/>
            <person name="Zhang H."/>
        </authorList>
    </citation>
    <scope>NUCLEOTIDE SEQUENCE [LARGE SCALE GENOMIC DNA]</scope>
</reference>
<name>A0A3L6RD54_PANMI</name>
<dbReference type="Proteomes" id="UP000275267">
    <property type="component" value="Unassembled WGS sequence"/>
</dbReference>
<organism evidence="2 3">
    <name type="scientific">Panicum miliaceum</name>
    <name type="common">Proso millet</name>
    <name type="synonym">Broomcorn millet</name>
    <dbReference type="NCBI Taxonomy" id="4540"/>
    <lineage>
        <taxon>Eukaryota</taxon>
        <taxon>Viridiplantae</taxon>
        <taxon>Streptophyta</taxon>
        <taxon>Embryophyta</taxon>
        <taxon>Tracheophyta</taxon>
        <taxon>Spermatophyta</taxon>
        <taxon>Magnoliopsida</taxon>
        <taxon>Liliopsida</taxon>
        <taxon>Poales</taxon>
        <taxon>Poaceae</taxon>
        <taxon>PACMAD clade</taxon>
        <taxon>Panicoideae</taxon>
        <taxon>Panicodae</taxon>
        <taxon>Paniceae</taxon>
        <taxon>Panicinae</taxon>
        <taxon>Panicum</taxon>
        <taxon>Panicum sect. Panicum</taxon>
    </lineage>
</organism>
<accession>A0A3L6RD54</accession>
<dbReference type="InterPro" id="IPR001810">
    <property type="entry name" value="F-box_dom"/>
</dbReference>
<dbReference type="CDD" id="cd22160">
    <property type="entry name" value="F-box_AtFBL13-like"/>
    <property type="match status" value="1"/>
</dbReference>
<dbReference type="Pfam" id="PF00646">
    <property type="entry name" value="F-box"/>
    <property type="match status" value="1"/>
</dbReference>
<feature type="domain" description="F-box" evidence="1">
    <location>
        <begin position="8"/>
        <end position="45"/>
    </location>
</feature>
<dbReference type="AlphaFoldDB" id="A0A3L6RD54"/>
<dbReference type="InterPro" id="IPR053781">
    <property type="entry name" value="F-box_AtFBL13-like"/>
</dbReference>
<gene>
    <name evidence="2" type="ORF">C2845_PM06G24250</name>
</gene>
<dbReference type="InterPro" id="IPR053197">
    <property type="entry name" value="F-box_SCFL_complex_component"/>
</dbReference>
<dbReference type="InterPro" id="IPR036047">
    <property type="entry name" value="F-box-like_dom_sf"/>
</dbReference>
<dbReference type="PANTHER" id="PTHR34223:SF51">
    <property type="entry name" value="OS06G0556300 PROTEIN"/>
    <property type="match status" value="1"/>
</dbReference>
<dbReference type="SUPFAM" id="SSF81383">
    <property type="entry name" value="F-box domain"/>
    <property type="match status" value="1"/>
</dbReference>